<dbReference type="Proteomes" id="UP000504714">
    <property type="component" value="Unassembled WGS sequence"/>
</dbReference>
<feature type="transmembrane region" description="Helical" evidence="11">
    <location>
        <begin position="146"/>
        <end position="172"/>
    </location>
</feature>
<dbReference type="EMBL" id="BLXO01000001">
    <property type="protein sequence ID" value="GFN45646.1"/>
    <property type="molecule type" value="Genomic_DNA"/>
</dbReference>
<organism evidence="13 14">
    <name type="scientific">Candidatus Regiella insecticola</name>
    <dbReference type="NCBI Taxonomy" id="138073"/>
    <lineage>
        <taxon>Bacteria</taxon>
        <taxon>Pseudomonadati</taxon>
        <taxon>Pseudomonadota</taxon>
        <taxon>Gammaproteobacteria</taxon>
        <taxon>Enterobacterales</taxon>
        <taxon>Enterobacteriaceae</taxon>
        <taxon>aphid secondary symbionts</taxon>
        <taxon>Candidatus Regiella</taxon>
    </lineage>
</organism>
<evidence type="ECO:0000256" key="5">
    <source>
        <dbReference type="ARBA" id="ARBA00022597"/>
    </source>
</evidence>
<dbReference type="GO" id="GO:0140359">
    <property type="term" value="F:ABC-type transporter activity"/>
    <property type="evidence" value="ECO:0007669"/>
    <property type="project" value="InterPro"/>
</dbReference>
<dbReference type="InterPro" id="IPR000412">
    <property type="entry name" value="ABC_2_transport"/>
</dbReference>
<dbReference type="InterPro" id="IPR047817">
    <property type="entry name" value="ABC2_TM_bact-type"/>
</dbReference>
<evidence type="ECO:0000259" key="12">
    <source>
        <dbReference type="PROSITE" id="PS51012"/>
    </source>
</evidence>
<keyword evidence="10 11" id="KW-0472">Membrane</keyword>
<proteinExistence type="inferred from homology"/>
<keyword evidence="6 11" id="KW-0812">Transmembrane</keyword>
<dbReference type="GO" id="GO:0015920">
    <property type="term" value="P:lipopolysaccharide transport"/>
    <property type="evidence" value="ECO:0007669"/>
    <property type="project" value="TreeGrafter"/>
</dbReference>
<name>A0A6L2ZLP1_9ENTR</name>
<evidence type="ECO:0000256" key="10">
    <source>
        <dbReference type="ARBA" id="ARBA00023136"/>
    </source>
</evidence>
<accession>A0A6L2ZLP1</accession>
<evidence type="ECO:0000313" key="14">
    <source>
        <dbReference type="Proteomes" id="UP000504714"/>
    </source>
</evidence>
<feature type="domain" description="ABC transmembrane type-2" evidence="12">
    <location>
        <begin position="32"/>
        <end position="256"/>
    </location>
</feature>
<gene>
    <name evidence="13" type="primary">wzm</name>
    <name evidence="13" type="ORF">RINTU1_08990</name>
</gene>
<dbReference type="InterPro" id="IPR013525">
    <property type="entry name" value="ABC2_TM"/>
</dbReference>
<keyword evidence="3 11" id="KW-0813">Transport</keyword>
<keyword evidence="4 11" id="KW-1003">Cell membrane</keyword>
<evidence type="ECO:0000256" key="1">
    <source>
        <dbReference type="ARBA" id="ARBA00004651"/>
    </source>
</evidence>
<comment type="caution">
    <text evidence="13">The sequence shown here is derived from an EMBL/GenBank/DDBJ whole genome shotgun (WGS) entry which is preliminary data.</text>
</comment>
<dbReference type="PROSITE" id="PS51012">
    <property type="entry name" value="ABC_TM2"/>
    <property type="match status" value="1"/>
</dbReference>
<evidence type="ECO:0000256" key="3">
    <source>
        <dbReference type="ARBA" id="ARBA00022448"/>
    </source>
</evidence>
<dbReference type="Pfam" id="PF01061">
    <property type="entry name" value="ABC2_membrane"/>
    <property type="match status" value="1"/>
</dbReference>
<dbReference type="PRINTS" id="PR00164">
    <property type="entry name" value="ABC2TRNSPORT"/>
</dbReference>
<feature type="transmembrane region" description="Helical" evidence="11">
    <location>
        <begin position="109"/>
        <end position="134"/>
    </location>
</feature>
<evidence type="ECO:0000313" key="13">
    <source>
        <dbReference type="EMBL" id="GFN45646.1"/>
    </source>
</evidence>
<evidence type="ECO:0000256" key="6">
    <source>
        <dbReference type="ARBA" id="ARBA00022692"/>
    </source>
</evidence>
<feature type="transmembrane region" description="Helical" evidence="11">
    <location>
        <begin position="179"/>
        <end position="200"/>
    </location>
</feature>
<feature type="transmembrane region" description="Helical" evidence="11">
    <location>
        <begin position="235"/>
        <end position="253"/>
    </location>
</feature>
<comment type="subcellular location">
    <subcellularLocation>
        <location evidence="11">Cell inner membrane</location>
        <topology evidence="11">Multi-pass membrane protein</topology>
    </subcellularLocation>
    <subcellularLocation>
        <location evidence="1">Cell membrane</location>
        <topology evidence="1">Multi-pass membrane protein</topology>
    </subcellularLocation>
</comment>
<evidence type="ECO:0000256" key="9">
    <source>
        <dbReference type="ARBA" id="ARBA00023047"/>
    </source>
</evidence>
<keyword evidence="7" id="KW-0972">Capsule biogenesis/degradation</keyword>
<dbReference type="AlphaFoldDB" id="A0A6L2ZLP1"/>
<evidence type="ECO:0000256" key="2">
    <source>
        <dbReference type="ARBA" id="ARBA00007783"/>
    </source>
</evidence>
<evidence type="ECO:0000256" key="8">
    <source>
        <dbReference type="ARBA" id="ARBA00022989"/>
    </source>
</evidence>
<protein>
    <recommendedName>
        <fullName evidence="11">Transport permease protein</fullName>
    </recommendedName>
</protein>
<keyword evidence="8 11" id="KW-1133">Transmembrane helix</keyword>
<reference evidence="13 14" key="1">
    <citation type="submission" date="2020-06" db="EMBL/GenBank/DDBJ databases">
        <title>The genome sequence of Candidatus Regiella insecticola strain Tut.</title>
        <authorList>
            <person name="Nikoh N."/>
            <person name="Tsuchida T."/>
            <person name="Koga R."/>
            <person name="Oshima K."/>
            <person name="Hattori M."/>
            <person name="Fukatsu T."/>
        </authorList>
    </citation>
    <scope>NUCLEOTIDE SEQUENCE [LARGE SCALE GENOMIC DNA]</scope>
    <source>
        <strain evidence="13 14">Tut</strain>
    </source>
</reference>
<evidence type="ECO:0000256" key="4">
    <source>
        <dbReference type="ARBA" id="ARBA00022475"/>
    </source>
</evidence>
<comment type="similarity">
    <text evidence="2 11">Belongs to the ABC-2 integral membrane protein family.</text>
</comment>
<dbReference type="PANTHER" id="PTHR30413:SF10">
    <property type="entry name" value="CAPSULE POLYSACCHARIDE EXPORT INNER-MEMBRANE PROTEIN CTRC"/>
    <property type="match status" value="1"/>
</dbReference>
<dbReference type="GO" id="GO:0043190">
    <property type="term" value="C:ATP-binding cassette (ABC) transporter complex"/>
    <property type="evidence" value="ECO:0007669"/>
    <property type="project" value="InterPro"/>
</dbReference>
<keyword evidence="9" id="KW-0625">Polysaccharide transport</keyword>
<keyword evidence="5" id="KW-0762">Sugar transport</keyword>
<dbReference type="GO" id="GO:0015774">
    <property type="term" value="P:polysaccharide transport"/>
    <property type="evidence" value="ECO:0007669"/>
    <property type="project" value="UniProtKB-KW"/>
</dbReference>
<dbReference type="PANTHER" id="PTHR30413">
    <property type="entry name" value="INNER MEMBRANE TRANSPORT PERMEASE"/>
    <property type="match status" value="1"/>
</dbReference>
<evidence type="ECO:0000256" key="11">
    <source>
        <dbReference type="RuleBase" id="RU361157"/>
    </source>
</evidence>
<comment type="caution">
    <text evidence="11">Lacks conserved residue(s) required for the propagation of feature annotation.</text>
</comment>
<feature type="transmembrane region" description="Helical" evidence="11">
    <location>
        <begin position="67"/>
        <end position="88"/>
    </location>
</feature>
<evidence type="ECO:0000256" key="7">
    <source>
        <dbReference type="ARBA" id="ARBA00022903"/>
    </source>
</evidence>
<sequence length="264" mass="29537">MFNMLSSTWRYRFFIFSSIKTELRTKFIRSRLGGLWMILNPLAQVIIFAFVLSAVLSARLPGINNQYAYAIYLMAGTLGWTLFSEIVNRCLTLFIDNGNILKKLAFPKIALPLIVMGSALVNNLLLFIAILAIFGLLGHAPGMALLWLPILMAIMVALALGIGLILGILNVFIRDIGQVVPVVMQFVFWLTPIVYMANIIPAQYHSWLVCNPLIPIVTAYQDILLYNRAPQWLDLANTLIIALVLLLGSLVLFRKASPEMVDQL</sequence>